<reference evidence="1 2" key="1">
    <citation type="journal article" date="2018" name="Nat. Biotechnol.">
        <title>A standardized bacterial taxonomy based on genome phylogeny substantially revises the tree of life.</title>
        <authorList>
            <person name="Parks D.H."/>
            <person name="Chuvochina M."/>
            <person name="Waite D.W."/>
            <person name="Rinke C."/>
            <person name="Skarshewski A."/>
            <person name="Chaumeil P.A."/>
            <person name="Hugenholtz P."/>
        </authorList>
    </citation>
    <scope>NUCLEOTIDE SEQUENCE [LARGE SCALE GENOMIC DNA]</scope>
    <source>
        <strain evidence="1">UBA9375</strain>
    </source>
</reference>
<gene>
    <name evidence="1" type="ORF">DIT97_23830</name>
</gene>
<dbReference type="EMBL" id="DQAY01000142">
    <property type="protein sequence ID" value="HCO25904.1"/>
    <property type="molecule type" value="Genomic_DNA"/>
</dbReference>
<evidence type="ECO:0000313" key="1">
    <source>
        <dbReference type="EMBL" id="HCO25904.1"/>
    </source>
</evidence>
<dbReference type="Proteomes" id="UP000263642">
    <property type="component" value="Unassembled WGS sequence"/>
</dbReference>
<comment type="caution">
    <text evidence="1">The sequence shown here is derived from an EMBL/GenBank/DDBJ whole genome shotgun (WGS) entry which is preliminary data.</text>
</comment>
<sequence length="294" mass="32803">MKLLPVRSCLVVVALVLLVVKISGCALMEESAVFGLKKYAEKQTVNKLPAIPVSHDAMQVEIVFIERPATDPLLGSTLWNEVDEIGAIELMDQENLNQNGLRVGHVSSVPPRALQTLLGLKSHLGGLSREDESLLLSGRRLMLRSGVPTDIQTSDFYPKCRLKLLTGDDEEPEEVKEFEEARCVMRVKAHKVQDGWAKLEFTPEVHYGPQQLRRTPTNIGWQLENRQNTSPFYNQKFEVTLNVGEMAIITATDGVKPNSAGHLFFRGEGSKADIQKILVVRLSNMSKMDVVRSE</sequence>
<accession>A0A3D3RAM8</accession>
<protein>
    <submittedName>
        <fullName evidence="1">Uncharacterized protein</fullName>
    </submittedName>
</protein>
<name>A0A3D3RAM8_9PLAN</name>
<evidence type="ECO:0000313" key="2">
    <source>
        <dbReference type="Proteomes" id="UP000263642"/>
    </source>
</evidence>
<dbReference type="RefSeq" id="WP_154930948.1">
    <property type="nucleotide sequence ID" value="NZ_CAXBMG010000038.1"/>
</dbReference>
<proteinExistence type="predicted"/>
<organism evidence="1 2">
    <name type="scientific">Gimesia maris</name>
    <dbReference type="NCBI Taxonomy" id="122"/>
    <lineage>
        <taxon>Bacteria</taxon>
        <taxon>Pseudomonadati</taxon>
        <taxon>Planctomycetota</taxon>
        <taxon>Planctomycetia</taxon>
        <taxon>Planctomycetales</taxon>
        <taxon>Planctomycetaceae</taxon>
        <taxon>Gimesia</taxon>
    </lineage>
</organism>
<dbReference type="AlphaFoldDB" id="A0A3D3RAM8"/>